<accession>A0ACC3CTX9</accession>
<reference evidence="1" key="1">
    <citation type="submission" date="2024-09" db="EMBL/GenBank/DDBJ databases">
        <title>Black Yeasts Isolated from many extreme environments.</title>
        <authorList>
            <person name="Coleine C."/>
            <person name="Stajich J.E."/>
            <person name="Selbmann L."/>
        </authorList>
    </citation>
    <scope>NUCLEOTIDE SEQUENCE</scope>
    <source>
        <strain evidence="1">CCFEE 5737</strain>
    </source>
</reference>
<dbReference type="EMBL" id="JAWDJW010011663">
    <property type="protein sequence ID" value="KAK3044648.1"/>
    <property type="molecule type" value="Genomic_DNA"/>
</dbReference>
<gene>
    <name evidence="1" type="ORF">LTS18_000725</name>
</gene>
<proteinExistence type="predicted"/>
<feature type="non-terminal residue" evidence="1">
    <location>
        <position position="129"/>
    </location>
</feature>
<sequence>MNDKNEVAAIRLVQENLPDVPVPRVYFASQLGGTSVLIQERLPGVTLDVADRYLPVEEMRKLREHMNIIINRRLHTIRSPSARPSTVVPRACGSWMLERDCSVRDGESLGLIHGDLSYNNVIVKDGKIV</sequence>
<name>A0ACC3CTX9_9PEZI</name>
<protein>
    <submittedName>
        <fullName evidence="1">Uncharacterized protein</fullName>
    </submittedName>
</protein>
<dbReference type="Proteomes" id="UP001186974">
    <property type="component" value="Unassembled WGS sequence"/>
</dbReference>
<evidence type="ECO:0000313" key="1">
    <source>
        <dbReference type="EMBL" id="KAK3044648.1"/>
    </source>
</evidence>
<comment type="caution">
    <text evidence="1">The sequence shown here is derived from an EMBL/GenBank/DDBJ whole genome shotgun (WGS) entry which is preliminary data.</text>
</comment>
<evidence type="ECO:0000313" key="2">
    <source>
        <dbReference type="Proteomes" id="UP001186974"/>
    </source>
</evidence>
<organism evidence="1 2">
    <name type="scientific">Coniosporium uncinatum</name>
    <dbReference type="NCBI Taxonomy" id="93489"/>
    <lineage>
        <taxon>Eukaryota</taxon>
        <taxon>Fungi</taxon>
        <taxon>Dikarya</taxon>
        <taxon>Ascomycota</taxon>
        <taxon>Pezizomycotina</taxon>
        <taxon>Dothideomycetes</taxon>
        <taxon>Dothideomycetes incertae sedis</taxon>
        <taxon>Coniosporium</taxon>
    </lineage>
</organism>
<keyword evidence="2" id="KW-1185">Reference proteome</keyword>